<evidence type="ECO:0000313" key="5">
    <source>
        <dbReference type="Proteomes" id="UP000599109"/>
    </source>
</evidence>
<name>A0A936Z411_9BURK</name>
<dbReference type="PANTHER" id="PTHR10569:SF2">
    <property type="entry name" value="GLYCOGEN DEBRANCHING ENZYME"/>
    <property type="match status" value="1"/>
</dbReference>
<dbReference type="Pfam" id="PF06202">
    <property type="entry name" value="GDE_C"/>
    <property type="match status" value="1"/>
</dbReference>
<dbReference type="AlphaFoldDB" id="A0A936Z411"/>
<evidence type="ECO:0000313" key="4">
    <source>
        <dbReference type="EMBL" id="MBL0393205.1"/>
    </source>
</evidence>
<dbReference type="NCBIfam" id="TIGR01561">
    <property type="entry name" value="gde_arch"/>
    <property type="match status" value="1"/>
</dbReference>
<dbReference type="Gene3D" id="1.50.10.10">
    <property type="match status" value="1"/>
</dbReference>
<dbReference type="GO" id="GO:0004135">
    <property type="term" value="F:amylo-alpha-1,6-glucosidase activity"/>
    <property type="evidence" value="ECO:0007669"/>
    <property type="project" value="InterPro"/>
</dbReference>
<feature type="domain" description="Glycogen debranching enzyme bacterial and archaeal type N-terminal" evidence="3">
    <location>
        <begin position="24"/>
        <end position="246"/>
    </location>
</feature>
<dbReference type="PANTHER" id="PTHR10569">
    <property type="entry name" value="GLYCOGEN DEBRANCHING ENZYME"/>
    <property type="match status" value="1"/>
</dbReference>
<evidence type="ECO:0000259" key="2">
    <source>
        <dbReference type="Pfam" id="PF06202"/>
    </source>
</evidence>
<evidence type="ECO:0000259" key="3">
    <source>
        <dbReference type="Pfam" id="PF12439"/>
    </source>
</evidence>
<dbReference type="GO" id="GO:0005980">
    <property type="term" value="P:glycogen catabolic process"/>
    <property type="evidence" value="ECO:0007669"/>
    <property type="project" value="InterPro"/>
</dbReference>
<proteinExistence type="predicted"/>
<dbReference type="RefSeq" id="WP_201675884.1">
    <property type="nucleotide sequence ID" value="NZ_JAEQNE010000005.1"/>
</dbReference>
<dbReference type="InterPro" id="IPR010401">
    <property type="entry name" value="AGL/Gdb1"/>
</dbReference>
<dbReference type="FunFam" id="1.50.10.10:FF:000073">
    <property type="entry name" value="Glycogen debranching enzyme, hypothetical (TreX-like)"/>
    <property type="match status" value="1"/>
</dbReference>
<dbReference type="Pfam" id="PF12439">
    <property type="entry name" value="GDE_N"/>
    <property type="match status" value="1"/>
</dbReference>
<protein>
    <submittedName>
        <fullName evidence="4">Glycogen debranching enzyme family protein</fullName>
    </submittedName>
</protein>
<feature type="region of interest" description="Disordered" evidence="1">
    <location>
        <begin position="682"/>
        <end position="711"/>
    </location>
</feature>
<dbReference type="SUPFAM" id="SSF48208">
    <property type="entry name" value="Six-hairpin glycosidases"/>
    <property type="match status" value="1"/>
</dbReference>
<dbReference type="InterPro" id="IPR008928">
    <property type="entry name" value="6-hairpin_glycosidase_sf"/>
</dbReference>
<dbReference type="InterPro" id="IPR012341">
    <property type="entry name" value="6hp_glycosidase-like_sf"/>
</dbReference>
<sequence>MAEAILNKMPWAGSNEHPERLLTREWLVTNGLGGYASGSIAGVATRRYHGLLIAALPTPIGRTVMLSHCGEWVRLPDRRTIRLAGDERPERPYELPEILTEFRLEMGLPVWTYHVGDAVVEKRIVLPYGQNTVHLNYRMNGGNHGVRLILRPRLHFRGHENPVEESYDDPCRLHVLSNRFEVHSETNPQLPPLRMTLLGRDAQLVLEGGNFEEFFYRVEAARGYAARGRVWTPGRFRAELNPGEECTLVASTESWDTIHALTPQQARVAEHARREKLIERADPAARDGRAAELVLAADQFIIAPFSRQADAARALAEGDQARTVIAGYHWFTDWGRDTMISLEGLTLATGRHAEAGYILRTFLHYVKDGLIPNMFPEGQNEGLYHTADATLWFFHAMDRYVQATGDRLTLRHAIPTFCSIIEHHLRGTRFNIGVDQRDGLLRQGAEGYQLTWMDAKVEGWVVTPRRGKAVELNALFYNALRLMERWLREEGQEPHAQQMAQHAQRVYESFNQRFWNPQTGCLYDVVDGEGGDDAAIRPNQVFAIGLPHPVLDPQRWRSVLDVAQRLLVTPVGLRSLAPGHPDYKPNYDGDLRARDAAYHQGTVWGWLAGPFADAWLKVHPEDFRGIEHLIDGFAAHLGEACIGSISEIFDAEPPFTPRGCVAQAWSVAEVLRILVKCRHARERQQQRSPQQQPAADTEAAASSWSAAAVHA</sequence>
<dbReference type="InterPro" id="IPR006451">
    <property type="entry name" value="Glycogen_debranch_arc"/>
</dbReference>
<feature type="domain" description="Glycogen debranching enzyme C-terminal" evidence="2">
    <location>
        <begin position="318"/>
        <end position="672"/>
    </location>
</feature>
<dbReference type="GO" id="GO:0004134">
    <property type="term" value="F:4-alpha-glucanotransferase activity"/>
    <property type="evidence" value="ECO:0007669"/>
    <property type="project" value="InterPro"/>
</dbReference>
<evidence type="ECO:0000256" key="1">
    <source>
        <dbReference type="SAM" id="MobiDB-lite"/>
    </source>
</evidence>
<dbReference type="EMBL" id="JAEQNE010000005">
    <property type="protein sequence ID" value="MBL0393205.1"/>
    <property type="molecule type" value="Genomic_DNA"/>
</dbReference>
<comment type="caution">
    <text evidence="4">The sequence shown here is derived from an EMBL/GenBank/DDBJ whole genome shotgun (WGS) entry which is preliminary data.</text>
</comment>
<accession>A0A936Z411</accession>
<keyword evidence="5" id="KW-1185">Reference proteome</keyword>
<feature type="compositionally biased region" description="Low complexity" evidence="1">
    <location>
        <begin position="686"/>
        <end position="711"/>
    </location>
</feature>
<organism evidence="4 5">
    <name type="scientific">Ramlibacter monticola</name>
    <dbReference type="NCBI Taxonomy" id="1926872"/>
    <lineage>
        <taxon>Bacteria</taxon>
        <taxon>Pseudomonadati</taxon>
        <taxon>Pseudomonadota</taxon>
        <taxon>Betaproteobacteria</taxon>
        <taxon>Burkholderiales</taxon>
        <taxon>Comamonadaceae</taxon>
        <taxon>Ramlibacter</taxon>
    </lineage>
</organism>
<dbReference type="InterPro" id="IPR024742">
    <property type="entry name" value="Glycogen_debranch_N"/>
</dbReference>
<gene>
    <name evidence="4" type="ORF">JJ685_18850</name>
</gene>
<dbReference type="InterPro" id="IPR032790">
    <property type="entry name" value="GDE_C"/>
</dbReference>
<reference evidence="4 5" key="1">
    <citation type="journal article" date="2017" name="Int. J. Syst. Evol. Microbiol.">
        <title>Ramlibacter monticola sp. nov., isolated from forest soil.</title>
        <authorList>
            <person name="Chaudhary D.K."/>
            <person name="Kim J."/>
        </authorList>
    </citation>
    <scope>NUCLEOTIDE SEQUENCE [LARGE SCALE GENOMIC DNA]</scope>
    <source>
        <strain evidence="4 5">KACC 19175</strain>
    </source>
</reference>
<dbReference type="Proteomes" id="UP000599109">
    <property type="component" value="Unassembled WGS sequence"/>
</dbReference>